<sequence length="30" mass="3267">MGHINLRMLRGGLALVEALASWAMLEGVEK</sequence>
<organism evidence="1 2">
    <name type="scientific">Pseudomonas fluorescens</name>
    <dbReference type="NCBI Taxonomy" id="294"/>
    <lineage>
        <taxon>Bacteria</taxon>
        <taxon>Pseudomonadati</taxon>
        <taxon>Pseudomonadota</taxon>
        <taxon>Gammaproteobacteria</taxon>
        <taxon>Pseudomonadales</taxon>
        <taxon>Pseudomonadaceae</taxon>
        <taxon>Pseudomonas</taxon>
    </lineage>
</organism>
<gene>
    <name evidence="1" type="ORF">PS896_01086</name>
</gene>
<dbReference type="AlphaFoldDB" id="A0A5E7HQR7"/>
<dbReference type="Proteomes" id="UP000377224">
    <property type="component" value="Unassembled WGS sequence"/>
</dbReference>
<evidence type="ECO:0000313" key="2">
    <source>
        <dbReference type="Proteomes" id="UP000377224"/>
    </source>
</evidence>
<accession>A0A5E7HQR7</accession>
<name>A0A5E7HQR7_PSEFL</name>
<protein>
    <submittedName>
        <fullName evidence="1">Uncharacterized protein</fullName>
    </submittedName>
</protein>
<proteinExistence type="predicted"/>
<reference evidence="1 2" key="1">
    <citation type="submission" date="2019-09" db="EMBL/GenBank/DDBJ databases">
        <authorList>
            <person name="Chandra G."/>
            <person name="Truman W A."/>
        </authorList>
    </citation>
    <scope>NUCLEOTIDE SEQUENCE [LARGE SCALE GENOMIC DNA]</scope>
    <source>
        <strain evidence="1">PS896</strain>
    </source>
</reference>
<evidence type="ECO:0000313" key="1">
    <source>
        <dbReference type="EMBL" id="VVO66328.1"/>
    </source>
</evidence>
<dbReference type="EMBL" id="CABVIN010000001">
    <property type="protein sequence ID" value="VVO66328.1"/>
    <property type="molecule type" value="Genomic_DNA"/>
</dbReference>